<protein>
    <submittedName>
        <fullName evidence="2">Uncharacterized protein</fullName>
    </submittedName>
</protein>
<evidence type="ECO:0000256" key="1">
    <source>
        <dbReference type="SAM" id="Phobius"/>
    </source>
</evidence>
<gene>
    <name evidence="2" type="ORF">A2264_00350</name>
</gene>
<comment type="caution">
    <text evidence="2">The sequence shown here is derived from an EMBL/GenBank/DDBJ whole genome shotgun (WGS) entry which is preliminary data.</text>
</comment>
<feature type="transmembrane region" description="Helical" evidence="1">
    <location>
        <begin position="63"/>
        <end position="82"/>
    </location>
</feature>
<keyword evidence="1" id="KW-0812">Transmembrane</keyword>
<reference evidence="2 3" key="1">
    <citation type="journal article" date="2016" name="Nat. Commun.">
        <title>Thousands of microbial genomes shed light on interconnected biogeochemical processes in an aquifer system.</title>
        <authorList>
            <person name="Anantharaman K."/>
            <person name="Brown C.T."/>
            <person name="Hug L.A."/>
            <person name="Sharon I."/>
            <person name="Castelle C.J."/>
            <person name="Probst A.J."/>
            <person name="Thomas B.C."/>
            <person name="Singh A."/>
            <person name="Wilkins M.J."/>
            <person name="Karaoz U."/>
            <person name="Brodie E.L."/>
            <person name="Williams K.H."/>
            <person name="Hubbard S.S."/>
            <person name="Banfield J.F."/>
        </authorList>
    </citation>
    <scope>NUCLEOTIDE SEQUENCE [LARGE SCALE GENOMIC DNA]</scope>
</reference>
<name>A0A1F4W1B1_UNCKA</name>
<dbReference type="EMBL" id="MEVT01000008">
    <property type="protein sequence ID" value="OGC63135.1"/>
    <property type="molecule type" value="Genomic_DNA"/>
</dbReference>
<sequence length="83" mass="9044">MNENKRAISDFCTAVVLTIAVVLLFLGKFIPTPAEVVLRIVEVICAGIGSILLFQLKKNSQAMFLAMVVAISFTTMLLTLTIQ</sequence>
<keyword evidence="1" id="KW-1133">Transmembrane helix</keyword>
<evidence type="ECO:0000313" key="2">
    <source>
        <dbReference type="EMBL" id="OGC63135.1"/>
    </source>
</evidence>
<feature type="transmembrane region" description="Helical" evidence="1">
    <location>
        <begin position="36"/>
        <end position="56"/>
    </location>
</feature>
<evidence type="ECO:0000313" key="3">
    <source>
        <dbReference type="Proteomes" id="UP000176614"/>
    </source>
</evidence>
<feature type="transmembrane region" description="Helical" evidence="1">
    <location>
        <begin position="7"/>
        <end position="30"/>
    </location>
</feature>
<dbReference type="Proteomes" id="UP000176614">
    <property type="component" value="Unassembled WGS sequence"/>
</dbReference>
<accession>A0A1F4W1B1</accession>
<proteinExistence type="predicted"/>
<organism evidence="2 3">
    <name type="scientific">candidate division WWE3 bacterium RIFOXYA2_FULL_46_9</name>
    <dbReference type="NCBI Taxonomy" id="1802636"/>
    <lineage>
        <taxon>Bacteria</taxon>
        <taxon>Katanobacteria</taxon>
    </lineage>
</organism>
<dbReference type="AlphaFoldDB" id="A0A1F4W1B1"/>
<keyword evidence="1" id="KW-0472">Membrane</keyword>